<accession>A0AAD1RR71</accession>
<sequence>LQEIINSFTQDNILAQTSRYAADIAYLEREFKRRFQDFVAIEKEISFFSSPFSVDPNDAPVQLQLLLIELHCDSELRSRHQQLFLVNFYRQLDKSWFLRDLNIG</sequence>
<reference evidence="1" key="1">
    <citation type="submission" date="2022-03" db="EMBL/GenBank/DDBJ databases">
        <authorList>
            <person name="Alioto T."/>
            <person name="Alioto T."/>
            <person name="Gomez Garrido J."/>
        </authorList>
    </citation>
    <scope>NUCLEOTIDE SEQUENCE</scope>
</reference>
<dbReference type="EMBL" id="OW240914">
    <property type="protein sequence ID" value="CAH2276639.1"/>
    <property type="molecule type" value="Genomic_DNA"/>
</dbReference>
<feature type="non-terminal residue" evidence="1">
    <location>
        <position position="1"/>
    </location>
</feature>
<dbReference type="AlphaFoldDB" id="A0AAD1RR71"/>
<gene>
    <name evidence="1" type="ORF">PECUL_23A002495</name>
</gene>
<evidence type="ECO:0000313" key="2">
    <source>
        <dbReference type="Proteomes" id="UP001295444"/>
    </source>
</evidence>
<proteinExistence type="predicted"/>
<dbReference type="PANTHER" id="PTHR45913">
    <property type="entry name" value="EPM2A-INTERACTING PROTEIN 1"/>
    <property type="match status" value="1"/>
</dbReference>
<evidence type="ECO:0000313" key="1">
    <source>
        <dbReference type="EMBL" id="CAH2276639.1"/>
    </source>
</evidence>
<protein>
    <submittedName>
        <fullName evidence="1">Uncharacterized protein</fullName>
    </submittedName>
</protein>
<organism evidence="1 2">
    <name type="scientific">Pelobates cultripes</name>
    <name type="common">Western spadefoot toad</name>
    <dbReference type="NCBI Taxonomy" id="61616"/>
    <lineage>
        <taxon>Eukaryota</taxon>
        <taxon>Metazoa</taxon>
        <taxon>Chordata</taxon>
        <taxon>Craniata</taxon>
        <taxon>Vertebrata</taxon>
        <taxon>Euteleostomi</taxon>
        <taxon>Amphibia</taxon>
        <taxon>Batrachia</taxon>
        <taxon>Anura</taxon>
        <taxon>Pelobatoidea</taxon>
        <taxon>Pelobatidae</taxon>
        <taxon>Pelobates</taxon>
    </lineage>
</organism>
<dbReference type="Proteomes" id="UP001295444">
    <property type="component" value="Chromosome 03"/>
</dbReference>
<dbReference type="PANTHER" id="PTHR45913:SF9">
    <property type="entry name" value="GENERAL TRANSCRIPTION FACTOR II-I REPEAT DOMAIN-CONTAINING PROTEIN 2-LIKE-RELATED"/>
    <property type="match status" value="1"/>
</dbReference>
<keyword evidence="2" id="KW-1185">Reference proteome</keyword>
<name>A0AAD1RR71_PELCU</name>